<dbReference type="GO" id="GO:0005524">
    <property type="term" value="F:ATP binding"/>
    <property type="evidence" value="ECO:0007669"/>
    <property type="project" value="UniProtKB-KW"/>
</dbReference>
<protein>
    <recommendedName>
        <fullName evidence="9">Phosphopantetheine adenylyltransferase</fullName>
        <ecNumber evidence="9">2.7.7.3</ecNumber>
    </recommendedName>
    <alternativeName>
        <fullName evidence="9">Dephospho-CoA pyrophosphorylase</fullName>
    </alternativeName>
    <alternativeName>
        <fullName evidence="9">Pantetheine-phosphate adenylyltransferase</fullName>
        <shortName evidence="9">PPAT</shortName>
    </alternativeName>
</protein>
<evidence type="ECO:0000256" key="9">
    <source>
        <dbReference type="HAMAP-Rule" id="MF_00151"/>
    </source>
</evidence>
<evidence type="ECO:0000256" key="1">
    <source>
        <dbReference type="ARBA" id="ARBA00022490"/>
    </source>
</evidence>
<keyword evidence="2 9" id="KW-0808">Transferase</keyword>
<dbReference type="NCBIfam" id="TIGR01510">
    <property type="entry name" value="coaD_prev_kdtB"/>
    <property type="match status" value="1"/>
</dbReference>
<dbReference type="RefSeq" id="WP_012802968.1">
    <property type="nucleotide sequence ID" value="NC_013170.1"/>
</dbReference>
<keyword evidence="6 9" id="KW-0460">Magnesium</keyword>
<comment type="pathway">
    <text evidence="9">Cofactor biosynthesis; coenzyme A biosynthesis; CoA from (R)-pantothenate: step 4/5.</text>
</comment>
<dbReference type="Pfam" id="PF01467">
    <property type="entry name" value="CTP_transf_like"/>
    <property type="match status" value="1"/>
</dbReference>
<dbReference type="EC" id="2.7.7.3" evidence="9"/>
<dbReference type="EMBL" id="CP001682">
    <property type="protein sequence ID" value="ACU94280.1"/>
    <property type="molecule type" value="Genomic_DNA"/>
</dbReference>
<dbReference type="GO" id="GO:0005737">
    <property type="term" value="C:cytoplasm"/>
    <property type="evidence" value="ECO:0007669"/>
    <property type="project" value="UniProtKB-SubCell"/>
</dbReference>
<feature type="binding site" evidence="9">
    <location>
        <position position="49"/>
    </location>
    <ligand>
        <name>substrate</name>
    </ligand>
</feature>
<comment type="catalytic activity">
    <reaction evidence="8 9">
        <text>(R)-4'-phosphopantetheine + ATP + H(+) = 3'-dephospho-CoA + diphosphate</text>
        <dbReference type="Rhea" id="RHEA:19801"/>
        <dbReference type="ChEBI" id="CHEBI:15378"/>
        <dbReference type="ChEBI" id="CHEBI:30616"/>
        <dbReference type="ChEBI" id="CHEBI:33019"/>
        <dbReference type="ChEBI" id="CHEBI:57328"/>
        <dbReference type="ChEBI" id="CHEBI:61723"/>
        <dbReference type="EC" id="2.7.7.3"/>
    </reaction>
</comment>
<comment type="function">
    <text evidence="9">Reversibly transfers an adenylyl group from ATP to 4'-phosphopantetheine, yielding dephospho-CoA (dPCoA) and pyrophosphate.</text>
</comment>
<sequence length="176" mass="19955">MSTPSVRPERRALVPGTFDPITEGHLDIIRRAAQIFDEVLVAVAASPAKGGHGRLFTLEERVSLVRTSTADISNVRVEPFSELLVEFARRMQADVVVKGLRAITDFEYEFQMTAMNYEIERNIETVFIMSPPQYMYLSSSIVREIASLNGPFEQFVSPCVYEALCEKYHLDRTDCK</sequence>
<reference evidence="11 12" key="1">
    <citation type="journal article" date="2009" name="Stand. Genomic Sci.">
        <title>Complete genome sequence of Cryptobacterium curtum type strain (12-3).</title>
        <authorList>
            <person name="Mavrommatis K."/>
            <person name="Pukall R."/>
            <person name="Rohde C."/>
            <person name="Chen F."/>
            <person name="Sims D."/>
            <person name="Brettin T."/>
            <person name="Kuske C."/>
            <person name="Detter J.C."/>
            <person name="Han C."/>
            <person name="Lapidus A."/>
            <person name="Copeland A."/>
            <person name="Glavina Del Rio T."/>
            <person name="Nolan M."/>
            <person name="Lucas S."/>
            <person name="Tice H."/>
            <person name="Cheng J.F."/>
            <person name="Bruce D."/>
            <person name="Goodwin L."/>
            <person name="Pitluck S."/>
            <person name="Ovchinnikova G."/>
            <person name="Pati A."/>
            <person name="Ivanova N."/>
            <person name="Chen A."/>
            <person name="Palaniappan K."/>
            <person name="Chain P."/>
            <person name="D'haeseleer P."/>
            <person name="Goker M."/>
            <person name="Bristow J."/>
            <person name="Eisen J.A."/>
            <person name="Markowitz V."/>
            <person name="Hugenholtz P."/>
            <person name="Rohde M."/>
            <person name="Klenk H.P."/>
            <person name="Kyrpides N.C."/>
        </authorList>
    </citation>
    <scope>NUCLEOTIDE SEQUENCE [LARGE SCALE GENOMIC DNA]</scope>
    <source>
        <strain evidence="12">ATCC 700683 / DSM 15641 / 12-3</strain>
    </source>
</reference>
<dbReference type="GO" id="GO:0015937">
    <property type="term" value="P:coenzyme A biosynthetic process"/>
    <property type="evidence" value="ECO:0007669"/>
    <property type="project" value="UniProtKB-UniRule"/>
</dbReference>
<dbReference type="CDD" id="cd02163">
    <property type="entry name" value="PPAT"/>
    <property type="match status" value="1"/>
</dbReference>
<dbReference type="AlphaFoldDB" id="C7MMZ0"/>
<evidence type="ECO:0000256" key="8">
    <source>
        <dbReference type="ARBA" id="ARBA00029346"/>
    </source>
</evidence>
<dbReference type="UniPathway" id="UPA00241">
    <property type="reaction ID" value="UER00355"/>
</dbReference>
<feature type="binding site" evidence="9">
    <location>
        <position position="109"/>
    </location>
    <ligand>
        <name>ATP</name>
        <dbReference type="ChEBI" id="CHEBI:30616"/>
    </ligand>
</feature>
<keyword evidence="7 9" id="KW-0173">Coenzyme A biosynthesis</keyword>
<comment type="cofactor">
    <cofactor evidence="9">
        <name>Mg(2+)</name>
        <dbReference type="ChEBI" id="CHEBI:18420"/>
    </cofactor>
</comment>
<organism evidence="11 12">
    <name type="scientific">Cryptobacterium curtum (strain ATCC 700683 / DSM 15641 / CCUG 43107 / 12-3)</name>
    <dbReference type="NCBI Taxonomy" id="469378"/>
    <lineage>
        <taxon>Bacteria</taxon>
        <taxon>Bacillati</taxon>
        <taxon>Actinomycetota</taxon>
        <taxon>Coriobacteriia</taxon>
        <taxon>Eggerthellales</taxon>
        <taxon>Eggerthellaceae</taxon>
        <taxon>Cryptobacterium</taxon>
    </lineage>
</organism>
<name>C7MMZ0_CRYCD</name>
<dbReference type="InterPro" id="IPR014729">
    <property type="entry name" value="Rossmann-like_a/b/a_fold"/>
</dbReference>
<keyword evidence="4 9" id="KW-0547">Nucleotide-binding</keyword>
<dbReference type="HAMAP" id="MF_00151">
    <property type="entry name" value="PPAT_bact"/>
    <property type="match status" value="1"/>
</dbReference>
<evidence type="ECO:0000313" key="12">
    <source>
        <dbReference type="Proteomes" id="UP000000954"/>
    </source>
</evidence>
<feature type="binding site" evidence="9">
    <location>
        <position position="84"/>
    </location>
    <ligand>
        <name>substrate</name>
    </ligand>
</feature>
<feature type="binding site" evidence="9">
    <location>
        <begin position="134"/>
        <end position="140"/>
    </location>
    <ligand>
        <name>ATP</name>
        <dbReference type="ChEBI" id="CHEBI:30616"/>
    </ligand>
</feature>
<keyword evidence="5 9" id="KW-0067">ATP-binding</keyword>
<dbReference type="GO" id="GO:0004595">
    <property type="term" value="F:pantetheine-phosphate adenylyltransferase activity"/>
    <property type="evidence" value="ECO:0007669"/>
    <property type="project" value="UniProtKB-UniRule"/>
</dbReference>
<dbReference type="HOGENOM" id="CLU_100149_0_1_11"/>
<feature type="binding site" evidence="9">
    <location>
        <position position="25"/>
    </location>
    <ligand>
        <name>ATP</name>
        <dbReference type="ChEBI" id="CHEBI:30616"/>
    </ligand>
</feature>
<dbReference type="PANTHER" id="PTHR21342">
    <property type="entry name" value="PHOSPHOPANTETHEINE ADENYLYLTRANSFERASE"/>
    <property type="match status" value="1"/>
</dbReference>
<proteinExistence type="inferred from homology"/>
<dbReference type="InterPro" id="IPR001980">
    <property type="entry name" value="PPAT"/>
</dbReference>
<feature type="domain" description="Cytidyltransferase-like" evidence="10">
    <location>
        <begin position="13"/>
        <end position="144"/>
    </location>
</feature>
<dbReference type="PANTHER" id="PTHR21342:SF1">
    <property type="entry name" value="PHOSPHOPANTETHEINE ADENYLYLTRANSFERASE"/>
    <property type="match status" value="1"/>
</dbReference>
<feature type="binding site" evidence="9">
    <location>
        <begin position="17"/>
        <end position="18"/>
    </location>
    <ligand>
        <name>ATP</name>
        <dbReference type="ChEBI" id="CHEBI:30616"/>
    </ligand>
</feature>
<dbReference type="Proteomes" id="UP000000954">
    <property type="component" value="Chromosome"/>
</dbReference>
<evidence type="ECO:0000256" key="6">
    <source>
        <dbReference type="ARBA" id="ARBA00022842"/>
    </source>
</evidence>
<evidence type="ECO:0000259" key="10">
    <source>
        <dbReference type="Pfam" id="PF01467"/>
    </source>
</evidence>
<comment type="similarity">
    <text evidence="9">Belongs to the bacterial CoaD family.</text>
</comment>
<keyword evidence="3 9" id="KW-0548">Nucleotidyltransferase</keyword>
<dbReference type="Gene3D" id="3.40.50.620">
    <property type="entry name" value="HUPs"/>
    <property type="match status" value="1"/>
</dbReference>
<evidence type="ECO:0000256" key="3">
    <source>
        <dbReference type="ARBA" id="ARBA00022695"/>
    </source>
</evidence>
<dbReference type="KEGG" id="ccu:Ccur_05610"/>
<feature type="binding site" evidence="9">
    <location>
        <position position="17"/>
    </location>
    <ligand>
        <name>substrate</name>
    </ligand>
</feature>
<feature type="site" description="Transition state stabilizer" evidence="9">
    <location>
        <position position="25"/>
    </location>
</feature>
<dbReference type="OrthoDB" id="9806661at2"/>
<accession>C7MMZ0</accession>
<gene>
    <name evidence="9" type="primary">coaD</name>
    <name evidence="11" type="ordered locus">Ccur_05610</name>
</gene>
<keyword evidence="1 9" id="KW-0963">Cytoplasm</keyword>
<evidence type="ECO:0000313" key="11">
    <source>
        <dbReference type="EMBL" id="ACU94280.1"/>
    </source>
</evidence>
<comment type="subunit">
    <text evidence="9">Homohexamer.</text>
</comment>
<keyword evidence="12" id="KW-1185">Reference proteome</keyword>
<feature type="binding site" evidence="9">
    <location>
        <begin position="99"/>
        <end position="101"/>
    </location>
    <ligand>
        <name>ATP</name>
        <dbReference type="ChEBI" id="CHEBI:30616"/>
    </ligand>
</feature>
<evidence type="ECO:0000256" key="7">
    <source>
        <dbReference type="ARBA" id="ARBA00022993"/>
    </source>
</evidence>
<dbReference type="NCBIfam" id="TIGR00125">
    <property type="entry name" value="cyt_tran_rel"/>
    <property type="match status" value="1"/>
</dbReference>
<comment type="subcellular location">
    <subcellularLocation>
        <location evidence="9">Cytoplasm</location>
    </subcellularLocation>
</comment>
<evidence type="ECO:0000256" key="4">
    <source>
        <dbReference type="ARBA" id="ARBA00022741"/>
    </source>
</evidence>
<dbReference type="SUPFAM" id="SSF52374">
    <property type="entry name" value="Nucleotidylyl transferase"/>
    <property type="match status" value="1"/>
</dbReference>
<dbReference type="InterPro" id="IPR004821">
    <property type="entry name" value="Cyt_trans-like"/>
</dbReference>
<dbReference type="eggNOG" id="COG0669">
    <property type="taxonomic scope" value="Bacteria"/>
</dbReference>
<feature type="binding site" evidence="9">
    <location>
        <position position="98"/>
    </location>
    <ligand>
        <name>substrate</name>
    </ligand>
</feature>
<evidence type="ECO:0000256" key="5">
    <source>
        <dbReference type="ARBA" id="ARBA00022840"/>
    </source>
</evidence>
<dbReference type="STRING" id="469378.Ccur_05610"/>
<dbReference type="PRINTS" id="PR01020">
    <property type="entry name" value="LPSBIOSNTHSS"/>
</dbReference>
<evidence type="ECO:0000256" key="2">
    <source>
        <dbReference type="ARBA" id="ARBA00022679"/>
    </source>
</evidence>